<gene>
    <name evidence="2" type="ORF">PROH_09890</name>
</gene>
<evidence type="ECO:0000313" key="3">
    <source>
        <dbReference type="Proteomes" id="UP000034681"/>
    </source>
</evidence>
<name>A0A0M2PVS6_PROHO</name>
<reference evidence="2" key="1">
    <citation type="submission" date="2012-04" db="EMBL/GenBank/DDBJ databases">
        <authorList>
            <person name="Borisov I.G."/>
            <person name="Ivanikova N.V."/>
            <person name="Pinevich A.V."/>
        </authorList>
    </citation>
    <scope>NUCLEOTIDE SEQUENCE</scope>
    <source>
        <strain evidence="2">CALU 1027</strain>
    </source>
</reference>
<dbReference type="Gene3D" id="3.30.530.20">
    <property type="match status" value="1"/>
</dbReference>
<keyword evidence="3" id="KW-1185">Reference proteome</keyword>
<dbReference type="InterPro" id="IPR023393">
    <property type="entry name" value="START-like_dom_sf"/>
</dbReference>
<dbReference type="Pfam" id="PF03364">
    <property type="entry name" value="Polyketide_cyc"/>
    <property type="match status" value="1"/>
</dbReference>
<evidence type="ECO:0000313" key="2">
    <source>
        <dbReference type="EMBL" id="KKJ00546.1"/>
    </source>
</evidence>
<dbReference type="OrthoDB" id="539786at2"/>
<dbReference type="SUPFAM" id="SSF55961">
    <property type="entry name" value="Bet v1-like"/>
    <property type="match status" value="1"/>
</dbReference>
<dbReference type="RefSeq" id="WP_044076365.1">
    <property type="nucleotide sequence ID" value="NZ_KB235933.1"/>
</dbReference>
<dbReference type="PANTHER" id="PTHR33824:SF7">
    <property type="entry name" value="POLYKETIDE CYCLASE_DEHYDRASE AND LIPID TRANSPORT SUPERFAMILY PROTEIN"/>
    <property type="match status" value="1"/>
</dbReference>
<feature type="domain" description="Coenzyme Q-binding protein COQ10 START" evidence="1">
    <location>
        <begin position="5"/>
        <end position="118"/>
    </location>
</feature>
<organism evidence="2 3">
    <name type="scientific">Prochlorothrix hollandica PCC 9006 = CALU 1027</name>
    <dbReference type="NCBI Taxonomy" id="317619"/>
    <lineage>
        <taxon>Bacteria</taxon>
        <taxon>Bacillati</taxon>
        <taxon>Cyanobacteriota</taxon>
        <taxon>Cyanophyceae</taxon>
        <taxon>Prochlorotrichales</taxon>
        <taxon>Prochlorotrichaceae</taxon>
        <taxon>Prochlorothrix</taxon>
    </lineage>
</organism>
<dbReference type="eggNOG" id="COG5637">
    <property type="taxonomic scope" value="Bacteria"/>
</dbReference>
<dbReference type="AlphaFoldDB" id="A0A0M2PVS6"/>
<dbReference type="STRING" id="317619.GCA_000332315_00740"/>
<evidence type="ECO:0000259" key="1">
    <source>
        <dbReference type="Pfam" id="PF03364"/>
    </source>
</evidence>
<dbReference type="Proteomes" id="UP000034681">
    <property type="component" value="Unassembled WGS sequence"/>
</dbReference>
<dbReference type="InterPro" id="IPR047137">
    <property type="entry name" value="ORF3"/>
</dbReference>
<dbReference type="CDD" id="cd07817">
    <property type="entry name" value="SRPBCC_8"/>
    <property type="match status" value="1"/>
</dbReference>
<proteinExistence type="predicted"/>
<dbReference type="EMBL" id="AJTX02000004">
    <property type="protein sequence ID" value="KKJ00546.1"/>
    <property type="molecule type" value="Genomic_DNA"/>
</dbReference>
<sequence length="142" mass="16351">MQVDIEAPIDRVWAEWANLENMSQWMRWIHGVEILPEDPGLSRWTLKSGLWEFSWLARTLKVVPNQIIQWKAVDGLPNRGAIRFYDRKDSTVVKMTIAYAIPGPIGQLMDNLFLGRIVESTIQGDLNRFRQFVLDAIAAETP</sequence>
<comment type="caution">
    <text evidence="2">The sequence shown here is derived from an EMBL/GenBank/DDBJ whole genome shotgun (WGS) entry which is preliminary data.</text>
</comment>
<protein>
    <recommendedName>
        <fullName evidence="1">Coenzyme Q-binding protein COQ10 START domain-containing protein</fullName>
    </recommendedName>
</protein>
<dbReference type="InterPro" id="IPR005031">
    <property type="entry name" value="COQ10_START"/>
</dbReference>
<dbReference type="PANTHER" id="PTHR33824">
    <property type="entry name" value="POLYKETIDE CYCLASE/DEHYDRASE AND LIPID TRANSPORT SUPERFAMILY PROTEIN"/>
    <property type="match status" value="1"/>
</dbReference>
<accession>A0A0M2PVS6</accession>